<feature type="transmembrane region" description="Helical" evidence="7">
    <location>
        <begin position="65"/>
        <end position="87"/>
    </location>
</feature>
<evidence type="ECO:0000259" key="8">
    <source>
        <dbReference type="Pfam" id="PF20684"/>
    </source>
</evidence>
<evidence type="ECO:0000256" key="2">
    <source>
        <dbReference type="ARBA" id="ARBA00022692"/>
    </source>
</evidence>
<evidence type="ECO:0000256" key="3">
    <source>
        <dbReference type="ARBA" id="ARBA00022989"/>
    </source>
</evidence>
<evidence type="ECO:0000256" key="1">
    <source>
        <dbReference type="ARBA" id="ARBA00004141"/>
    </source>
</evidence>
<feature type="compositionally biased region" description="Polar residues" evidence="6">
    <location>
        <begin position="278"/>
        <end position="289"/>
    </location>
</feature>
<gene>
    <name evidence="10" type="primary">20347688</name>
    <name evidence="9" type="ORF">GGTG_07230</name>
</gene>
<dbReference type="Pfam" id="PF20684">
    <property type="entry name" value="Fung_rhodopsin"/>
    <property type="match status" value="1"/>
</dbReference>
<sequence>MSNSTTAAAPPPPPFKVYLPGERADESRGGEIIGSTIAVTVMALIVVALRVYVKFNHSDGLAIEDYLMVLAVIVLASEIGLVIPQVFAGAGRHIEYIAPDNFVRAMFYNFATQPISRLVKWAIHIAAVITALLTVVGIAQALTQCTPMAFTWDKSIVGGQCVSQTYLVISSYVSSSLSCTIDFALAALPIPMLWNVQLPRRVKFAVIGILSLGFFTVAAAITKTFTAEIAVAIIAGSIPCLKSLFKRILASTRRYGSGSKPPSNYVCSCGKPYMQSADASRSGSGVSKNASSHHASASRDRRSNGAALRSKGFGTDGSSSARRKAADPYSITGIDGGSGEDFEMYSPTSSGRKVPWSVVDPSLMMPGVMAVSRSHERRTSDEEVIIIQQPHSGGGRCRRRRGASRRRRTSPSLSRTPTGKRASGI</sequence>
<protein>
    <recommendedName>
        <fullName evidence="8">Rhodopsin domain-containing protein</fullName>
    </recommendedName>
</protein>
<dbReference type="PANTHER" id="PTHR33048">
    <property type="entry name" value="PTH11-LIKE INTEGRAL MEMBRANE PROTEIN (AFU_ORTHOLOGUE AFUA_5G11245)"/>
    <property type="match status" value="1"/>
</dbReference>
<evidence type="ECO:0000256" key="5">
    <source>
        <dbReference type="ARBA" id="ARBA00038359"/>
    </source>
</evidence>
<name>J3P133_GAET3</name>
<dbReference type="InterPro" id="IPR052337">
    <property type="entry name" value="SAT4-like"/>
</dbReference>
<feature type="transmembrane region" description="Helical" evidence="7">
    <location>
        <begin position="121"/>
        <end position="142"/>
    </location>
</feature>
<dbReference type="PANTHER" id="PTHR33048:SF167">
    <property type="entry name" value="INTEGRAL MEMBRANE PROTEIN"/>
    <property type="match status" value="1"/>
</dbReference>
<feature type="transmembrane region" description="Helical" evidence="7">
    <location>
        <begin position="227"/>
        <end position="245"/>
    </location>
</feature>
<feature type="transmembrane region" description="Helical" evidence="7">
    <location>
        <begin position="202"/>
        <end position="221"/>
    </location>
</feature>
<dbReference type="EMBL" id="GL385397">
    <property type="protein sequence ID" value="EJT77318.1"/>
    <property type="molecule type" value="Genomic_DNA"/>
</dbReference>
<evidence type="ECO:0000313" key="9">
    <source>
        <dbReference type="EMBL" id="EJT77318.1"/>
    </source>
</evidence>
<reference evidence="10" key="5">
    <citation type="submission" date="2018-04" db="UniProtKB">
        <authorList>
            <consortium name="EnsemblFungi"/>
        </authorList>
    </citation>
    <scope>IDENTIFICATION</scope>
    <source>
        <strain evidence="10">R3-111a-1</strain>
    </source>
</reference>
<feature type="region of interest" description="Disordered" evidence="6">
    <location>
        <begin position="387"/>
        <end position="425"/>
    </location>
</feature>
<accession>J3P133</accession>
<dbReference type="AlphaFoldDB" id="J3P133"/>
<feature type="region of interest" description="Disordered" evidence="6">
    <location>
        <begin position="278"/>
        <end position="356"/>
    </location>
</feature>
<dbReference type="OrthoDB" id="5022096at2759"/>
<keyword evidence="11" id="KW-1185">Reference proteome</keyword>
<dbReference type="eggNOG" id="ENOG502SI68">
    <property type="taxonomic scope" value="Eukaryota"/>
</dbReference>
<reference evidence="10" key="4">
    <citation type="journal article" date="2015" name="G3 (Bethesda)">
        <title>Genome sequences of three phytopathogenic species of the Magnaporthaceae family of fungi.</title>
        <authorList>
            <person name="Okagaki L.H."/>
            <person name="Nunes C.C."/>
            <person name="Sailsbery J."/>
            <person name="Clay B."/>
            <person name="Brown D."/>
            <person name="John T."/>
            <person name="Oh Y."/>
            <person name="Young N."/>
            <person name="Fitzgerald M."/>
            <person name="Haas B.J."/>
            <person name="Zeng Q."/>
            <person name="Young S."/>
            <person name="Adiconis X."/>
            <person name="Fan L."/>
            <person name="Levin J.Z."/>
            <person name="Mitchell T.K."/>
            <person name="Okubara P.A."/>
            <person name="Farman M.L."/>
            <person name="Kohn L.M."/>
            <person name="Birren B."/>
            <person name="Ma L.-J."/>
            <person name="Dean R.A."/>
        </authorList>
    </citation>
    <scope>NUCLEOTIDE SEQUENCE</scope>
    <source>
        <strain evidence="10">R3-111a-1</strain>
    </source>
</reference>
<feature type="compositionally biased region" description="Basic residues" evidence="6">
    <location>
        <begin position="396"/>
        <end position="409"/>
    </location>
</feature>
<evidence type="ECO:0000313" key="10">
    <source>
        <dbReference type="EnsemblFungi" id="EJT77318"/>
    </source>
</evidence>
<keyword evidence="2 7" id="KW-0812">Transmembrane</keyword>
<feature type="domain" description="Rhodopsin" evidence="8">
    <location>
        <begin position="116"/>
        <end position="224"/>
    </location>
</feature>
<reference evidence="11" key="1">
    <citation type="submission" date="2010-07" db="EMBL/GenBank/DDBJ databases">
        <title>The genome sequence of Gaeumannomyces graminis var. tritici strain R3-111a-1.</title>
        <authorList>
            <consortium name="The Broad Institute Genome Sequencing Platform"/>
            <person name="Ma L.-J."/>
            <person name="Dead R."/>
            <person name="Young S."/>
            <person name="Zeng Q."/>
            <person name="Koehrsen M."/>
            <person name="Alvarado L."/>
            <person name="Berlin A."/>
            <person name="Chapman S.B."/>
            <person name="Chen Z."/>
            <person name="Freedman E."/>
            <person name="Gellesch M."/>
            <person name="Goldberg J."/>
            <person name="Griggs A."/>
            <person name="Gujja S."/>
            <person name="Heilman E.R."/>
            <person name="Heiman D."/>
            <person name="Hepburn T."/>
            <person name="Howarth C."/>
            <person name="Jen D."/>
            <person name="Larson L."/>
            <person name="Mehta T."/>
            <person name="Neiman D."/>
            <person name="Pearson M."/>
            <person name="Roberts A."/>
            <person name="Saif S."/>
            <person name="Shea T."/>
            <person name="Shenoy N."/>
            <person name="Sisk P."/>
            <person name="Stolte C."/>
            <person name="Sykes S."/>
            <person name="Walk T."/>
            <person name="White J."/>
            <person name="Yandava C."/>
            <person name="Haas B."/>
            <person name="Nusbaum C."/>
            <person name="Birren B."/>
        </authorList>
    </citation>
    <scope>NUCLEOTIDE SEQUENCE [LARGE SCALE GENOMIC DNA]</scope>
    <source>
        <strain evidence="11">R3-111a-1</strain>
    </source>
</reference>
<dbReference type="InterPro" id="IPR049326">
    <property type="entry name" value="Rhodopsin_dom_fungi"/>
</dbReference>
<dbReference type="HOGENOM" id="CLU_028200_3_5_1"/>
<organism evidence="9">
    <name type="scientific">Gaeumannomyces tritici (strain R3-111a-1)</name>
    <name type="common">Wheat and barley take-all root rot fungus</name>
    <name type="synonym">Gaeumannomyces graminis var. tritici</name>
    <dbReference type="NCBI Taxonomy" id="644352"/>
    <lineage>
        <taxon>Eukaryota</taxon>
        <taxon>Fungi</taxon>
        <taxon>Dikarya</taxon>
        <taxon>Ascomycota</taxon>
        <taxon>Pezizomycotina</taxon>
        <taxon>Sordariomycetes</taxon>
        <taxon>Sordariomycetidae</taxon>
        <taxon>Magnaporthales</taxon>
        <taxon>Magnaporthaceae</taxon>
        <taxon>Gaeumannomyces</taxon>
    </lineage>
</organism>
<evidence type="ECO:0000313" key="11">
    <source>
        <dbReference type="Proteomes" id="UP000006039"/>
    </source>
</evidence>
<dbReference type="GeneID" id="20347688"/>
<evidence type="ECO:0000256" key="4">
    <source>
        <dbReference type="ARBA" id="ARBA00023136"/>
    </source>
</evidence>
<evidence type="ECO:0000256" key="6">
    <source>
        <dbReference type="SAM" id="MobiDB-lite"/>
    </source>
</evidence>
<reference evidence="9" key="3">
    <citation type="submission" date="2010-09" db="EMBL/GenBank/DDBJ databases">
        <title>Annotation of Gaeumannomyces graminis var. tritici R3-111a-1.</title>
        <authorList>
            <consortium name="The Broad Institute Genome Sequencing Platform"/>
            <person name="Ma L.-J."/>
            <person name="Dead R."/>
            <person name="Young S.K."/>
            <person name="Zeng Q."/>
            <person name="Gargeya S."/>
            <person name="Fitzgerald M."/>
            <person name="Haas B."/>
            <person name="Abouelleil A."/>
            <person name="Alvarado L."/>
            <person name="Arachchi H.M."/>
            <person name="Berlin A."/>
            <person name="Brown A."/>
            <person name="Chapman S.B."/>
            <person name="Chen Z."/>
            <person name="Dunbar C."/>
            <person name="Freedman E."/>
            <person name="Gearin G."/>
            <person name="Gellesch M."/>
            <person name="Goldberg J."/>
            <person name="Griggs A."/>
            <person name="Gujja S."/>
            <person name="Heiman D."/>
            <person name="Howarth C."/>
            <person name="Larson L."/>
            <person name="Lui A."/>
            <person name="MacDonald P.J.P."/>
            <person name="Mehta T."/>
            <person name="Montmayeur A."/>
            <person name="Murphy C."/>
            <person name="Neiman D."/>
            <person name="Pearson M."/>
            <person name="Priest M."/>
            <person name="Roberts A."/>
            <person name="Saif S."/>
            <person name="Shea T."/>
            <person name="Shenoy N."/>
            <person name="Sisk P."/>
            <person name="Stolte C."/>
            <person name="Sykes S."/>
            <person name="Yandava C."/>
            <person name="Wortman J."/>
            <person name="Nusbaum C."/>
            <person name="Birren B."/>
        </authorList>
    </citation>
    <scope>NUCLEOTIDE SEQUENCE</scope>
    <source>
        <strain evidence="9">R3-111a-1</strain>
    </source>
</reference>
<reference evidence="9" key="2">
    <citation type="submission" date="2010-07" db="EMBL/GenBank/DDBJ databases">
        <authorList>
            <consortium name="The Broad Institute Genome Sequencing Platform"/>
            <consortium name="Broad Institute Genome Sequencing Center for Infectious Disease"/>
            <person name="Ma L.-J."/>
            <person name="Dead R."/>
            <person name="Young S."/>
            <person name="Zeng Q."/>
            <person name="Koehrsen M."/>
            <person name="Alvarado L."/>
            <person name="Berlin A."/>
            <person name="Chapman S.B."/>
            <person name="Chen Z."/>
            <person name="Freedman E."/>
            <person name="Gellesch M."/>
            <person name="Goldberg J."/>
            <person name="Griggs A."/>
            <person name="Gujja S."/>
            <person name="Heilman E.R."/>
            <person name="Heiman D."/>
            <person name="Hepburn T."/>
            <person name="Howarth C."/>
            <person name="Jen D."/>
            <person name="Larson L."/>
            <person name="Mehta T."/>
            <person name="Neiman D."/>
            <person name="Pearson M."/>
            <person name="Roberts A."/>
            <person name="Saif S."/>
            <person name="Shea T."/>
            <person name="Shenoy N."/>
            <person name="Sisk P."/>
            <person name="Stolte C."/>
            <person name="Sykes S."/>
            <person name="Walk T."/>
            <person name="White J."/>
            <person name="Yandava C."/>
            <person name="Haas B."/>
            <person name="Nusbaum C."/>
            <person name="Birren B."/>
        </authorList>
    </citation>
    <scope>NUCLEOTIDE SEQUENCE</scope>
    <source>
        <strain evidence="9">R3-111a-1</strain>
    </source>
</reference>
<dbReference type="EnsemblFungi" id="EJT77318">
    <property type="protein sequence ID" value="EJT77318"/>
    <property type="gene ID" value="GGTG_07230"/>
</dbReference>
<keyword evidence="4 7" id="KW-0472">Membrane</keyword>
<dbReference type="VEuPathDB" id="FungiDB:GGTG_07230"/>
<dbReference type="GO" id="GO:0016020">
    <property type="term" value="C:membrane"/>
    <property type="evidence" value="ECO:0007669"/>
    <property type="project" value="UniProtKB-SubCell"/>
</dbReference>
<dbReference type="STRING" id="644352.J3P133"/>
<dbReference type="RefSeq" id="XP_009223318.1">
    <property type="nucleotide sequence ID" value="XM_009225054.1"/>
</dbReference>
<feature type="transmembrane region" description="Helical" evidence="7">
    <location>
        <begin position="32"/>
        <end position="53"/>
    </location>
</feature>
<proteinExistence type="inferred from homology"/>
<comment type="subcellular location">
    <subcellularLocation>
        <location evidence="1">Membrane</location>
        <topology evidence="1">Multi-pass membrane protein</topology>
    </subcellularLocation>
</comment>
<dbReference type="Proteomes" id="UP000006039">
    <property type="component" value="Unassembled WGS sequence"/>
</dbReference>
<comment type="similarity">
    <text evidence="5">Belongs to the SAT4 family.</text>
</comment>
<keyword evidence="3 7" id="KW-1133">Transmembrane helix</keyword>
<evidence type="ECO:0000256" key="7">
    <source>
        <dbReference type="SAM" id="Phobius"/>
    </source>
</evidence>